<accession>A0ABW0ULY2</accession>
<dbReference type="Proteomes" id="UP001596154">
    <property type="component" value="Unassembled WGS sequence"/>
</dbReference>
<evidence type="ECO:0008006" key="3">
    <source>
        <dbReference type="Google" id="ProtNLM"/>
    </source>
</evidence>
<dbReference type="Gene3D" id="1.25.40.10">
    <property type="entry name" value="Tetratricopeptide repeat domain"/>
    <property type="match status" value="1"/>
</dbReference>
<dbReference type="EMBL" id="JBHSNY010000002">
    <property type="protein sequence ID" value="MFC5633250.1"/>
    <property type="molecule type" value="Genomic_DNA"/>
</dbReference>
<protein>
    <recommendedName>
        <fullName evidence="3">Tetratricopeptide repeat protein</fullName>
    </recommendedName>
</protein>
<dbReference type="RefSeq" id="WP_381017973.1">
    <property type="nucleotide sequence ID" value="NZ_JBHSNY010000002.1"/>
</dbReference>
<reference evidence="2" key="1">
    <citation type="journal article" date="2019" name="Int. J. Syst. Evol. Microbiol.">
        <title>The Global Catalogue of Microorganisms (GCM) 10K type strain sequencing project: providing services to taxonomists for standard genome sequencing and annotation.</title>
        <authorList>
            <consortium name="The Broad Institute Genomics Platform"/>
            <consortium name="The Broad Institute Genome Sequencing Center for Infectious Disease"/>
            <person name="Wu L."/>
            <person name="Ma J."/>
        </authorList>
    </citation>
    <scope>NUCLEOTIDE SEQUENCE [LARGE SCALE GENOMIC DNA]</scope>
    <source>
        <strain evidence="2">CGMCC 4.7248</strain>
    </source>
</reference>
<sequence length="406" mass="44212">MIALHEEHGEVVASWARLGYRSESVICFDRHLDLKPLARAAAARLQHLDGEGPIEAENRRLPIREVAGSYGLDDFYAAGATLGLVSRLTWVRATQEADSPAARRRLLGALSVIASEPEVLDATRFDERGALHTRICGLDLVIHTPATFGAGTHDPRSRVDLDLDWFADVRTGQDHQPDELLDLLGRHGLLDNVDSMTYSVRSGFLPESRRDLAPALAGQLGRGTRQRERDALPLPQATFTALRGDGGPVPLDRYQSELSPLGPVGTALLGLLHLHTSGDLDQAGRCWHEAAEAGCRSSWLAYGIGLSHYRTQSFTTAGEWFRRATGDRTDTIEVKSSFLAALCTLRTGAYEEAHRALLEFAGSYPLHVDAARLAAGLGDRLGIARQPWLSRQIDAQRQLLGNGAAA</sequence>
<proteinExistence type="predicted"/>
<gene>
    <name evidence="1" type="ORF">ACFPZJ_05470</name>
</gene>
<dbReference type="InterPro" id="IPR011990">
    <property type="entry name" value="TPR-like_helical_dom_sf"/>
</dbReference>
<comment type="caution">
    <text evidence="1">The sequence shown here is derived from an EMBL/GenBank/DDBJ whole genome shotgun (WGS) entry which is preliminary data.</text>
</comment>
<organism evidence="1 2">
    <name type="scientific">Streptomyces bullii</name>
    <dbReference type="NCBI Taxonomy" id="349910"/>
    <lineage>
        <taxon>Bacteria</taxon>
        <taxon>Bacillati</taxon>
        <taxon>Actinomycetota</taxon>
        <taxon>Actinomycetes</taxon>
        <taxon>Kitasatosporales</taxon>
        <taxon>Streptomycetaceae</taxon>
        <taxon>Streptomyces</taxon>
    </lineage>
</organism>
<evidence type="ECO:0000313" key="2">
    <source>
        <dbReference type="Proteomes" id="UP001596154"/>
    </source>
</evidence>
<name>A0ABW0ULY2_9ACTN</name>
<dbReference type="SUPFAM" id="SSF48452">
    <property type="entry name" value="TPR-like"/>
    <property type="match status" value="1"/>
</dbReference>
<evidence type="ECO:0000313" key="1">
    <source>
        <dbReference type="EMBL" id="MFC5633250.1"/>
    </source>
</evidence>
<keyword evidence="2" id="KW-1185">Reference proteome</keyword>